<dbReference type="EMBL" id="CP066701">
    <property type="protein sequence ID" value="QQX26064.1"/>
    <property type="molecule type" value="Genomic_DNA"/>
</dbReference>
<protein>
    <submittedName>
        <fullName evidence="1">Uncharacterized protein</fullName>
    </submittedName>
</protein>
<dbReference type="RefSeq" id="WP_202299858.1">
    <property type="nucleotide sequence ID" value="NZ_CP066701.1"/>
</dbReference>
<dbReference type="Proteomes" id="UP000595512">
    <property type="component" value="Chromosome"/>
</dbReference>
<sequence length="107" mass="12709">MTNNEHPDFQEEVERLEFTKKYMNVVIKASESNEETFRENLKQSLEGMDIKDSSFSYMSMLTNANLLQRTGDELKRLKKFEKKPYFARINFLHVNAKIKVDHFSAIR</sequence>
<dbReference type="AlphaFoldDB" id="A0AB37HDY5"/>
<evidence type="ECO:0000313" key="2">
    <source>
        <dbReference type="Proteomes" id="UP000595512"/>
    </source>
</evidence>
<accession>A0AB37HDY5</accession>
<evidence type="ECO:0000313" key="1">
    <source>
        <dbReference type="EMBL" id="QQX26064.1"/>
    </source>
</evidence>
<name>A0AB37HDY5_9BACI</name>
<reference evidence="1 2" key="1">
    <citation type="submission" date="2020-12" db="EMBL/GenBank/DDBJ databases">
        <title>Taxonomic evaluation of the Bacillus sporothermodurans group of bacteria based on whole genome sequences.</title>
        <authorList>
            <person name="Fiedler G."/>
            <person name="Herbstmann A.-D."/>
            <person name="Doll E."/>
            <person name="Wenning M."/>
            <person name="Brinks E."/>
            <person name="Kabisch J."/>
            <person name="Breitenwieser F."/>
            <person name="Lappann M."/>
            <person name="Boehnlein C."/>
            <person name="Franz C."/>
        </authorList>
    </citation>
    <scope>NUCLEOTIDE SEQUENCE [LARGE SCALE GENOMIC DNA]</scope>
    <source>
        <strain evidence="1 2">DSM 10599</strain>
    </source>
</reference>
<gene>
    <name evidence="1" type="ORF">JGZ69_03760</name>
</gene>
<organism evidence="1 2">
    <name type="scientific">Heyndrickxia sporothermodurans</name>
    <dbReference type="NCBI Taxonomy" id="46224"/>
    <lineage>
        <taxon>Bacteria</taxon>
        <taxon>Bacillati</taxon>
        <taxon>Bacillota</taxon>
        <taxon>Bacilli</taxon>
        <taxon>Bacillales</taxon>
        <taxon>Bacillaceae</taxon>
        <taxon>Heyndrickxia</taxon>
    </lineage>
</organism>
<dbReference type="KEGG" id="hspo:JGZ69_03760"/>
<proteinExistence type="predicted"/>